<organism evidence="19 20">
    <name type="scientific">Camellia sinensis var. sinensis</name>
    <name type="common">China tea</name>
    <dbReference type="NCBI Taxonomy" id="542762"/>
    <lineage>
        <taxon>Eukaryota</taxon>
        <taxon>Viridiplantae</taxon>
        <taxon>Streptophyta</taxon>
        <taxon>Embryophyta</taxon>
        <taxon>Tracheophyta</taxon>
        <taxon>Spermatophyta</taxon>
        <taxon>Magnoliopsida</taxon>
        <taxon>eudicotyledons</taxon>
        <taxon>Gunneridae</taxon>
        <taxon>Pentapetalae</taxon>
        <taxon>asterids</taxon>
        <taxon>Ericales</taxon>
        <taxon>Theaceae</taxon>
        <taxon>Camellia</taxon>
    </lineage>
</organism>
<dbReference type="SUPFAM" id="SSF56112">
    <property type="entry name" value="Protein kinase-like (PK-like)"/>
    <property type="match status" value="1"/>
</dbReference>
<dbReference type="GO" id="GO:0004674">
    <property type="term" value="F:protein serine/threonine kinase activity"/>
    <property type="evidence" value="ECO:0007669"/>
    <property type="project" value="UniProtKB-KW"/>
</dbReference>
<evidence type="ECO:0000256" key="10">
    <source>
        <dbReference type="ARBA" id="ARBA00047899"/>
    </source>
</evidence>
<dbReference type="FunFam" id="3.30.200.20:FF:000195">
    <property type="entry name" value="G-type lectin S-receptor-like serine/threonine-protein kinase"/>
    <property type="match status" value="1"/>
</dbReference>
<name>A0A4S4ERV6_CAMSN</name>
<evidence type="ECO:0000256" key="5">
    <source>
        <dbReference type="ARBA" id="ARBA00022741"/>
    </source>
</evidence>
<dbReference type="PANTHER" id="PTHR32444">
    <property type="entry name" value="BULB-TYPE LECTIN DOMAIN-CONTAINING PROTEIN"/>
    <property type="match status" value="1"/>
</dbReference>
<evidence type="ECO:0000256" key="7">
    <source>
        <dbReference type="ARBA" id="ARBA00022840"/>
    </source>
</evidence>
<gene>
    <name evidence="19" type="ORF">TEA_013982</name>
</gene>
<evidence type="ECO:0000256" key="12">
    <source>
        <dbReference type="PROSITE-ProRule" id="PRU00076"/>
    </source>
</evidence>
<dbReference type="Gene3D" id="2.90.10.10">
    <property type="entry name" value="Bulb-type lectin domain"/>
    <property type="match status" value="1"/>
</dbReference>
<protein>
    <recommendedName>
        <fullName evidence="1">non-specific serine/threonine protein kinase</fullName>
        <ecNumber evidence="1">2.7.11.1</ecNumber>
    </recommendedName>
</protein>
<dbReference type="Proteomes" id="UP000306102">
    <property type="component" value="Unassembled WGS sequence"/>
</dbReference>
<dbReference type="EC" id="2.7.11.1" evidence="1"/>
<dbReference type="Pfam" id="PF08276">
    <property type="entry name" value="PAN_2"/>
    <property type="match status" value="1"/>
</dbReference>
<feature type="domain" description="Bulb-type lectin" evidence="17">
    <location>
        <begin position="19"/>
        <end position="141"/>
    </location>
</feature>
<keyword evidence="13" id="KW-1133">Transmembrane helix</keyword>
<dbReference type="PANTHER" id="PTHR32444:SF234">
    <property type="entry name" value="RECEPTOR-LIKE SERINE_THREONINE-PROTEIN KINASE"/>
    <property type="match status" value="1"/>
</dbReference>
<reference evidence="19 20" key="1">
    <citation type="journal article" date="2018" name="Proc. Natl. Acad. Sci. U.S.A.">
        <title>Draft genome sequence of Camellia sinensis var. sinensis provides insights into the evolution of the tea genome and tea quality.</title>
        <authorList>
            <person name="Wei C."/>
            <person name="Yang H."/>
            <person name="Wang S."/>
            <person name="Zhao J."/>
            <person name="Liu C."/>
            <person name="Gao L."/>
            <person name="Xia E."/>
            <person name="Lu Y."/>
            <person name="Tai Y."/>
            <person name="She G."/>
            <person name="Sun J."/>
            <person name="Cao H."/>
            <person name="Tong W."/>
            <person name="Gao Q."/>
            <person name="Li Y."/>
            <person name="Deng W."/>
            <person name="Jiang X."/>
            <person name="Wang W."/>
            <person name="Chen Q."/>
            <person name="Zhang S."/>
            <person name="Li H."/>
            <person name="Wu J."/>
            <person name="Wang P."/>
            <person name="Li P."/>
            <person name="Shi C."/>
            <person name="Zheng F."/>
            <person name="Jian J."/>
            <person name="Huang B."/>
            <person name="Shan D."/>
            <person name="Shi M."/>
            <person name="Fang C."/>
            <person name="Yue Y."/>
            <person name="Li F."/>
            <person name="Li D."/>
            <person name="Wei S."/>
            <person name="Han B."/>
            <person name="Jiang C."/>
            <person name="Yin Y."/>
            <person name="Xia T."/>
            <person name="Zhang Z."/>
            <person name="Bennetzen J.L."/>
            <person name="Zhao S."/>
            <person name="Wan X."/>
        </authorList>
    </citation>
    <scope>NUCLEOTIDE SEQUENCE [LARGE SCALE GENOMIC DNA]</scope>
    <source>
        <strain evidence="20">cv. Shuchazao</strain>
        <tissue evidence="19">Leaf</tissue>
    </source>
</reference>
<dbReference type="AlphaFoldDB" id="A0A4S4ERV6"/>
<keyword evidence="3" id="KW-0808">Transferase</keyword>
<dbReference type="InterPro" id="IPR000858">
    <property type="entry name" value="S_locus_glycoprot_dom"/>
</dbReference>
<dbReference type="PROSITE" id="PS50011">
    <property type="entry name" value="PROTEIN_KINASE_DOM"/>
    <property type="match status" value="1"/>
</dbReference>
<evidence type="ECO:0000256" key="1">
    <source>
        <dbReference type="ARBA" id="ARBA00012513"/>
    </source>
</evidence>
<evidence type="ECO:0000259" key="16">
    <source>
        <dbReference type="PROSITE" id="PS50026"/>
    </source>
</evidence>
<evidence type="ECO:0000313" key="19">
    <source>
        <dbReference type="EMBL" id="THG19568.1"/>
    </source>
</evidence>
<dbReference type="PROSITE" id="PS50948">
    <property type="entry name" value="PAN"/>
    <property type="match status" value="1"/>
</dbReference>
<feature type="domain" description="EGF-like" evidence="16">
    <location>
        <begin position="276"/>
        <end position="312"/>
    </location>
</feature>
<feature type="domain" description="Apple" evidence="18">
    <location>
        <begin position="331"/>
        <end position="413"/>
    </location>
</feature>
<keyword evidence="2" id="KW-0723">Serine/threonine-protein kinase</keyword>
<feature type="transmembrane region" description="Helical" evidence="13">
    <location>
        <begin position="430"/>
        <end position="452"/>
    </location>
</feature>
<dbReference type="Gene3D" id="3.30.200.20">
    <property type="entry name" value="Phosphorylase Kinase, domain 1"/>
    <property type="match status" value="1"/>
</dbReference>
<evidence type="ECO:0000256" key="8">
    <source>
        <dbReference type="ARBA" id="ARBA00023157"/>
    </source>
</evidence>
<dbReference type="PROSITE" id="PS50026">
    <property type="entry name" value="EGF_3"/>
    <property type="match status" value="1"/>
</dbReference>
<dbReference type="SMART" id="SM00473">
    <property type="entry name" value="PAN_AP"/>
    <property type="match status" value="1"/>
</dbReference>
<dbReference type="InterPro" id="IPR000719">
    <property type="entry name" value="Prot_kinase_dom"/>
</dbReference>
<sequence length="580" mass="64425">MRIILFAISYYLSAFDLADDMLNQYQQINDSGALVSARGDFKLGFFNTSNSRRRYLGIWYNNIPVQTIVWVANRDRPLNDSSGSLRIGDDGNLILLDSGGIVAWSTGIQNISSKATVAQLLDSGNLVLKSENGGNTESYIWQSFDHPSDTQIAGMKLGWDLKVGLDRYLTSWKSADDPSSGDFSYGFNRDGLPQGVLRKGSVKKYRTGIWNGLQFNGAGLKNAIFNANFIDNSDEVYFEFDLYQQLTRLVLNYTGTTQTVIWNNRNLEWDFIDTKPSNPCESYGHCGPNSICTISNAYICSCLVGYIPKSSQDWNALVWDGGCVRKYPLNCLDGEGFVAFKGVIVPDLLDFRMNTSMTVKECELECLKNCSCIAYANSNTAEGGSGCLLWYGDLIDIRSFPNPGDQTLYVRVTAADLVSISDSKEKKKRVVLVIIPISVALLVFLLVSCITWKRIKQARGSRPNIPFKDDENIDLPIFNIVTIANATNNFSISNKIGEGGFGPVYKGQLSTGQVIAVKRLSENSKQGVGEFKNEVILIAKLQHRNLVRLLGCCIQGEERMLIYEYLPNGSLSSFIFGLIF</sequence>
<evidence type="ECO:0000259" key="18">
    <source>
        <dbReference type="PROSITE" id="PS50948"/>
    </source>
</evidence>
<evidence type="ECO:0000259" key="15">
    <source>
        <dbReference type="PROSITE" id="PS50011"/>
    </source>
</evidence>
<dbReference type="CDD" id="cd01098">
    <property type="entry name" value="PAN_AP_plant"/>
    <property type="match status" value="1"/>
</dbReference>
<comment type="catalytic activity">
    <reaction evidence="11">
        <text>L-seryl-[protein] + ATP = O-phospho-L-seryl-[protein] + ADP + H(+)</text>
        <dbReference type="Rhea" id="RHEA:17989"/>
        <dbReference type="Rhea" id="RHEA-COMP:9863"/>
        <dbReference type="Rhea" id="RHEA-COMP:11604"/>
        <dbReference type="ChEBI" id="CHEBI:15378"/>
        <dbReference type="ChEBI" id="CHEBI:29999"/>
        <dbReference type="ChEBI" id="CHEBI:30616"/>
        <dbReference type="ChEBI" id="CHEBI:83421"/>
        <dbReference type="ChEBI" id="CHEBI:456216"/>
        <dbReference type="EC" id="2.7.11.1"/>
    </reaction>
</comment>
<dbReference type="InterPro" id="IPR000742">
    <property type="entry name" value="EGF"/>
</dbReference>
<dbReference type="PROSITE" id="PS50927">
    <property type="entry name" value="BULB_LECTIN"/>
    <property type="match status" value="1"/>
</dbReference>
<keyword evidence="6" id="KW-0418">Kinase</keyword>
<dbReference type="FunFam" id="2.90.10.10:FF:000001">
    <property type="entry name" value="G-type lectin S-receptor-like serine/threonine-protein kinase"/>
    <property type="match status" value="1"/>
</dbReference>
<dbReference type="EMBL" id="SDRB02002357">
    <property type="protein sequence ID" value="THG19568.1"/>
    <property type="molecule type" value="Genomic_DNA"/>
</dbReference>
<keyword evidence="5" id="KW-0547">Nucleotide-binding</keyword>
<keyword evidence="20" id="KW-1185">Reference proteome</keyword>
<comment type="caution">
    <text evidence="12">Lacks conserved residue(s) required for the propagation of feature annotation.</text>
</comment>
<feature type="chain" id="PRO_5020389173" description="non-specific serine/threonine protein kinase" evidence="14">
    <location>
        <begin position="19"/>
        <end position="580"/>
    </location>
</feature>
<evidence type="ECO:0000256" key="14">
    <source>
        <dbReference type="SAM" id="SignalP"/>
    </source>
</evidence>
<comment type="caution">
    <text evidence="19">The sequence shown here is derived from an EMBL/GenBank/DDBJ whole genome shotgun (WGS) entry which is preliminary data.</text>
</comment>
<dbReference type="SUPFAM" id="SSF51110">
    <property type="entry name" value="alpha-D-mannose-specific plant lectins"/>
    <property type="match status" value="1"/>
</dbReference>
<dbReference type="InterPro" id="IPR001480">
    <property type="entry name" value="Bulb-type_lectin_dom"/>
</dbReference>
<evidence type="ECO:0000256" key="3">
    <source>
        <dbReference type="ARBA" id="ARBA00022679"/>
    </source>
</evidence>
<keyword evidence="9" id="KW-0325">Glycoprotein</keyword>
<evidence type="ECO:0000256" key="11">
    <source>
        <dbReference type="ARBA" id="ARBA00048679"/>
    </source>
</evidence>
<keyword evidence="13" id="KW-0812">Transmembrane</keyword>
<accession>A0A4S4ERV6</accession>
<evidence type="ECO:0000256" key="2">
    <source>
        <dbReference type="ARBA" id="ARBA00022527"/>
    </source>
</evidence>
<comment type="catalytic activity">
    <reaction evidence="10">
        <text>L-threonyl-[protein] + ATP = O-phospho-L-threonyl-[protein] + ADP + H(+)</text>
        <dbReference type="Rhea" id="RHEA:46608"/>
        <dbReference type="Rhea" id="RHEA-COMP:11060"/>
        <dbReference type="Rhea" id="RHEA-COMP:11605"/>
        <dbReference type="ChEBI" id="CHEBI:15378"/>
        <dbReference type="ChEBI" id="CHEBI:30013"/>
        <dbReference type="ChEBI" id="CHEBI:30616"/>
        <dbReference type="ChEBI" id="CHEBI:61977"/>
        <dbReference type="ChEBI" id="CHEBI:456216"/>
        <dbReference type="EC" id="2.7.11.1"/>
    </reaction>
</comment>
<evidence type="ECO:0000256" key="6">
    <source>
        <dbReference type="ARBA" id="ARBA00022777"/>
    </source>
</evidence>
<evidence type="ECO:0000313" key="20">
    <source>
        <dbReference type="Proteomes" id="UP000306102"/>
    </source>
</evidence>
<dbReference type="InterPro" id="IPR003609">
    <property type="entry name" value="Pan_app"/>
</dbReference>
<evidence type="ECO:0000256" key="9">
    <source>
        <dbReference type="ARBA" id="ARBA00023180"/>
    </source>
</evidence>
<feature type="domain" description="Protein kinase" evidence="15">
    <location>
        <begin position="490"/>
        <end position="580"/>
    </location>
</feature>
<dbReference type="Pfam" id="PF01453">
    <property type="entry name" value="B_lectin"/>
    <property type="match status" value="1"/>
</dbReference>
<dbReference type="InterPro" id="IPR001245">
    <property type="entry name" value="Ser-Thr/Tyr_kinase_cat_dom"/>
</dbReference>
<feature type="signal peptide" evidence="14">
    <location>
        <begin position="1"/>
        <end position="18"/>
    </location>
</feature>
<dbReference type="GO" id="GO:0048544">
    <property type="term" value="P:recognition of pollen"/>
    <property type="evidence" value="ECO:0007669"/>
    <property type="project" value="InterPro"/>
</dbReference>
<dbReference type="Pfam" id="PF00954">
    <property type="entry name" value="S_locus_glycop"/>
    <property type="match status" value="1"/>
</dbReference>
<dbReference type="SMART" id="SM00108">
    <property type="entry name" value="B_lectin"/>
    <property type="match status" value="1"/>
</dbReference>
<dbReference type="GO" id="GO:0005524">
    <property type="term" value="F:ATP binding"/>
    <property type="evidence" value="ECO:0007669"/>
    <property type="project" value="UniProtKB-KW"/>
</dbReference>
<dbReference type="CDD" id="cd00028">
    <property type="entry name" value="B_lectin"/>
    <property type="match status" value="1"/>
</dbReference>
<keyword evidence="4 14" id="KW-0732">Signal</keyword>
<keyword evidence="13" id="KW-0472">Membrane</keyword>
<evidence type="ECO:0000256" key="4">
    <source>
        <dbReference type="ARBA" id="ARBA00022729"/>
    </source>
</evidence>
<keyword evidence="8" id="KW-1015">Disulfide bond</keyword>
<evidence type="ECO:0000256" key="13">
    <source>
        <dbReference type="SAM" id="Phobius"/>
    </source>
</evidence>
<keyword evidence="7" id="KW-0067">ATP-binding</keyword>
<evidence type="ECO:0000259" key="17">
    <source>
        <dbReference type="PROSITE" id="PS50927"/>
    </source>
</evidence>
<dbReference type="InterPro" id="IPR036426">
    <property type="entry name" value="Bulb-type_lectin_dom_sf"/>
</dbReference>
<dbReference type="Pfam" id="PF07714">
    <property type="entry name" value="PK_Tyr_Ser-Thr"/>
    <property type="match status" value="1"/>
</dbReference>
<dbReference type="InterPro" id="IPR011009">
    <property type="entry name" value="Kinase-like_dom_sf"/>
</dbReference>
<proteinExistence type="predicted"/>
<keyword evidence="12" id="KW-0245">EGF-like domain</keyword>